<comment type="cofactor">
    <cofactor evidence="1">
        <name>pyridoxal 5'-phosphate</name>
        <dbReference type="ChEBI" id="CHEBI:597326"/>
    </cofactor>
</comment>
<protein>
    <submittedName>
        <fullName evidence="5">LL-diaminopimelate aminotransferase</fullName>
        <ecNumber evidence="5">2.6.1.83</ecNumber>
    </submittedName>
</protein>
<dbReference type="InterPro" id="IPR004839">
    <property type="entry name" value="Aminotransferase_I/II_large"/>
</dbReference>
<dbReference type="InterPro" id="IPR015422">
    <property type="entry name" value="PyrdxlP-dep_Trfase_small"/>
</dbReference>
<organism evidence="5 6">
    <name type="scientific">Helicobacter turcicus</name>
    <dbReference type="NCBI Taxonomy" id="2867412"/>
    <lineage>
        <taxon>Bacteria</taxon>
        <taxon>Pseudomonadati</taxon>
        <taxon>Campylobacterota</taxon>
        <taxon>Epsilonproteobacteria</taxon>
        <taxon>Campylobacterales</taxon>
        <taxon>Helicobacteraceae</taxon>
        <taxon>Helicobacter</taxon>
    </lineage>
</organism>
<keyword evidence="6" id="KW-1185">Reference proteome</keyword>
<evidence type="ECO:0000259" key="4">
    <source>
        <dbReference type="Pfam" id="PF00155"/>
    </source>
</evidence>
<evidence type="ECO:0000256" key="1">
    <source>
        <dbReference type="ARBA" id="ARBA00001933"/>
    </source>
</evidence>
<evidence type="ECO:0000313" key="6">
    <source>
        <dbReference type="Proteomes" id="UP000700059"/>
    </source>
</evidence>
<dbReference type="RefSeq" id="WP_221532083.1">
    <property type="nucleotide sequence ID" value="NZ_JAIGYP010000005.1"/>
</dbReference>
<dbReference type="SUPFAM" id="SSF53383">
    <property type="entry name" value="PLP-dependent transferases"/>
    <property type="match status" value="1"/>
</dbReference>
<evidence type="ECO:0000256" key="3">
    <source>
        <dbReference type="ARBA" id="ARBA00022679"/>
    </source>
</evidence>
<dbReference type="EC" id="2.6.1.83" evidence="5"/>
<name>A0ABS7JMT2_9HELI</name>
<keyword evidence="2 5" id="KW-0032">Aminotransferase</keyword>
<dbReference type="GO" id="GO:0010285">
    <property type="term" value="F:L,L-diaminopimelate aminotransferase activity"/>
    <property type="evidence" value="ECO:0007669"/>
    <property type="project" value="UniProtKB-EC"/>
</dbReference>
<comment type="caution">
    <text evidence="5">The sequence shown here is derived from an EMBL/GenBank/DDBJ whole genome shotgun (WGS) entry which is preliminary data.</text>
</comment>
<evidence type="ECO:0000313" key="5">
    <source>
        <dbReference type="EMBL" id="MBX7490706.1"/>
    </source>
</evidence>
<dbReference type="InterPro" id="IPR050881">
    <property type="entry name" value="LL-DAP_aminotransferase"/>
</dbReference>
<dbReference type="Gene3D" id="3.90.1150.10">
    <property type="entry name" value="Aspartate Aminotransferase, domain 1"/>
    <property type="match status" value="1"/>
</dbReference>
<dbReference type="CDD" id="cd00609">
    <property type="entry name" value="AAT_like"/>
    <property type="match status" value="1"/>
</dbReference>
<evidence type="ECO:0000256" key="2">
    <source>
        <dbReference type="ARBA" id="ARBA00022576"/>
    </source>
</evidence>
<dbReference type="InterPro" id="IPR015424">
    <property type="entry name" value="PyrdxlP-dep_Trfase"/>
</dbReference>
<proteinExistence type="predicted"/>
<dbReference type="PANTHER" id="PTHR42832">
    <property type="entry name" value="AMINO ACID AMINOTRANSFERASE"/>
    <property type="match status" value="1"/>
</dbReference>
<dbReference type="Gene3D" id="3.40.640.10">
    <property type="entry name" value="Type I PLP-dependent aspartate aminotransferase-like (Major domain)"/>
    <property type="match status" value="1"/>
</dbReference>
<dbReference type="InterPro" id="IPR015421">
    <property type="entry name" value="PyrdxlP-dep_Trfase_major"/>
</dbReference>
<dbReference type="PANTHER" id="PTHR42832:SF1">
    <property type="entry name" value="GLUTAMATE-PYRUVATE AMINOTRANSFERASE ALAC"/>
    <property type="match status" value="1"/>
</dbReference>
<feature type="domain" description="Aminotransferase class I/classII large" evidence="4">
    <location>
        <begin position="34"/>
        <end position="381"/>
    </location>
</feature>
<dbReference type="Proteomes" id="UP000700059">
    <property type="component" value="Unassembled WGS sequence"/>
</dbReference>
<accession>A0ABS7JMT2</accession>
<dbReference type="NCBIfam" id="NF006387">
    <property type="entry name" value="PRK08636.1"/>
    <property type="match status" value="1"/>
</dbReference>
<gene>
    <name evidence="5" type="ORF">K4G57_04400</name>
</gene>
<dbReference type="Pfam" id="PF00155">
    <property type="entry name" value="Aminotran_1_2"/>
    <property type="match status" value="1"/>
</dbReference>
<dbReference type="EMBL" id="JAIGYQ010000005">
    <property type="protein sequence ID" value="MBX7490706.1"/>
    <property type="molecule type" value="Genomic_DNA"/>
</dbReference>
<sequence>MFAEIEFERIKRLPKYVFAAINEIKLKMRQDGEDVIDFSMGNPDGPTPNHIIEKLCEAAKKPKNHGYSASKGIYKLRLAVADTYERKYGIKLDADSQVCIAMGSKEGYVHLIQAITNPGDTAIVAEPAYPIHYYAFILSGANVATFGLQWNDKYELDVDAYFEDLEKALHNTMPKPKFVVTNFPHNPTTVVVYKNFYERLVALAKKERFYVINDIAYADLSFDGYVAPSIFEVKGALDVAVESYTLSKSYNMAGWRVGCIVGNERLVGALQKIKSWLDYGIYTPIQIASTIALNGEQECVQEIAKKYEKRMEVLIDSFGAAGWEMQKPKASMFIWAKIPKCALHLGSMEFSKRLLQEAKIAVSPGIGFGNHGDSYVRIALIENENRIRQAGRNLKKFLKQFEA</sequence>
<keyword evidence="3 5" id="KW-0808">Transferase</keyword>
<reference evidence="5 6" key="1">
    <citation type="submission" date="2021-08" db="EMBL/GenBank/DDBJ databases">
        <title>Helicobacter spp. isolated from feces of Anatolian Ground Squirrel (Spermophilus xanthoprymnus) in Turkey.</title>
        <authorList>
            <person name="Aydin F."/>
            <person name="Abay S."/>
            <person name="Kayman T."/>
            <person name="Karakaya E."/>
            <person name="Saticioglu I.B."/>
        </authorList>
    </citation>
    <scope>NUCLEOTIDE SEQUENCE [LARGE SCALE GENOMIC DNA]</scope>
    <source>
        <strain evidence="5 6">Faydin-H70</strain>
    </source>
</reference>